<proteinExistence type="predicted"/>
<reference evidence="1" key="1">
    <citation type="submission" date="2022-03" db="EMBL/GenBank/DDBJ databases">
        <authorList>
            <person name="Alioto T."/>
            <person name="Alioto T."/>
            <person name="Gomez Garrido J."/>
        </authorList>
    </citation>
    <scope>NUCLEOTIDE SEQUENCE</scope>
</reference>
<dbReference type="Proteomes" id="UP001295444">
    <property type="component" value="Chromosome 01"/>
</dbReference>
<evidence type="ECO:0000313" key="1">
    <source>
        <dbReference type="EMBL" id="CAH2220799.1"/>
    </source>
</evidence>
<keyword evidence="2" id="KW-1185">Reference proteome</keyword>
<dbReference type="AlphaFoldDB" id="A0AAD1QZG0"/>
<sequence length="62" mass="6973">TFLSVERICVPPETECDITKKRTGRRIADVNGTHIRSKRKRPIGGRNSTAETAPIIVKRTQL</sequence>
<evidence type="ECO:0000313" key="2">
    <source>
        <dbReference type="Proteomes" id="UP001295444"/>
    </source>
</evidence>
<protein>
    <submittedName>
        <fullName evidence="1">Uncharacterized protein</fullName>
    </submittedName>
</protein>
<gene>
    <name evidence="1" type="ORF">PECUL_23A019922</name>
</gene>
<feature type="non-terminal residue" evidence="1">
    <location>
        <position position="1"/>
    </location>
</feature>
<organism evidence="1 2">
    <name type="scientific">Pelobates cultripes</name>
    <name type="common">Western spadefoot toad</name>
    <dbReference type="NCBI Taxonomy" id="61616"/>
    <lineage>
        <taxon>Eukaryota</taxon>
        <taxon>Metazoa</taxon>
        <taxon>Chordata</taxon>
        <taxon>Craniata</taxon>
        <taxon>Vertebrata</taxon>
        <taxon>Euteleostomi</taxon>
        <taxon>Amphibia</taxon>
        <taxon>Batrachia</taxon>
        <taxon>Anura</taxon>
        <taxon>Pelobatoidea</taxon>
        <taxon>Pelobatidae</taxon>
        <taxon>Pelobates</taxon>
    </lineage>
</organism>
<name>A0AAD1QZG0_PELCU</name>
<accession>A0AAD1QZG0</accession>
<dbReference type="EMBL" id="OW240912">
    <property type="protein sequence ID" value="CAH2220799.1"/>
    <property type="molecule type" value="Genomic_DNA"/>
</dbReference>